<dbReference type="EMBL" id="CM042018">
    <property type="protein sequence ID" value="KAI3829552.1"/>
    <property type="molecule type" value="Genomic_DNA"/>
</dbReference>
<gene>
    <name evidence="1" type="ORF">L1987_03678</name>
</gene>
<proteinExistence type="predicted"/>
<evidence type="ECO:0000313" key="1">
    <source>
        <dbReference type="EMBL" id="KAI3829552.1"/>
    </source>
</evidence>
<name>A0ACB9KBC3_9ASTR</name>
<keyword evidence="2" id="KW-1185">Reference proteome</keyword>
<sequence>MGEVRLFVNFNDDDDDEYLLYPSISSSEIIFCRICHEAEFESSKTMESPCSCSGTVKFAHRDCIQRWCDEKGNTTCEICLQEFEPGYSSPLKLVQNQGLVRVEVPEIEGNSVIVAQQERTVDPEYPQSSSSADTSASICRFLCIAVTLLLLVRHLFVLSIEGTRDYPFTLLTLLVMRASGIIVPMYIIMHTVDSIHKTIIASRYQVSEDGSQRQQYRLV</sequence>
<reference evidence="1 2" key="2">
    <citation type="journal article" date="2022" name="Mol. Ecol. Resour.">
        <title>The genomes of chicory, endive, great burdock and yacon provide insights into Asteraceae paleo-polyploidization history and plant inulin production.</title>
        <authorList>
            <person name="Fan W."/>
            <person name="Wang S."/>
            <person name="Wang H."/>
            <person name="Wang A."/>
            <person name="Jiang F."/>
            <person name="Liu H."/>
            <person name="Zhao H."/>
            <person name="Xu D."/>
            <person name="Zhang Y."/>
        </authorList>
    </citation>
    <scope>NUCLEOTIDE SEQUENCE [LARGE SCALE GENOMIC DNA]</scope>
    <source>
        <strain evidence="2">cv. Yunnan</strain>
        <tissue evidence="1">Leaves</tissue>
    </source>
</reference>
<reference evidence="2" key="1">
    <citation type="journal article" date="2022" name="Mol. Ecol. Resour.">
        <title>The genomes of chicory, endive, great burdock and yacon provide insights into Asteraceae palaeo-polyploidization history and plant inulin production.</title>
        <authorList>
            <person name="Fan W."/>
            <person name="Wang S."/>
            <person name="Wang H."/>
            <person name="Wang A."/>
            <person name="Jiang F."/>
            <person name="Liu H."/>
            <person name="Zhao H."/>
            <person name="Xu D."/>
            <person name="Zhang Y."/>
        </authorList>
    </citation>
    <scope>NUCLEOTIDE SEQUENCE [LARGE SCALE GENOMIC DNA]</scope>
    <source>
        <strain evidence="2">cv. Yunnan</strain>
    </source>
</reference>
<evidence type="ECO:0000313" key="2">
    <source>
        <dbReference type="Proteomes" id="UP001056120"/>
    </source>
</evidence>
<protein>
    <submittedName>
        <fullName evidence="1">Uncharacterized protein</fullName>
    </submittedName>
</protein>
<dbReference type="Proteomes" id="UP001056120">
    <property type="component" value="Linkage Group LG01"/>
</dbReference>
<comment type="caution">
    <text evidence="1">The sequence shown here is derived from an EMBL/GenBank/DDBJ whole genome shotgun (WGS) entry which is preliminary data.</text>
</comment>
<organism evidence="1 2">
    <name type="scientific">Smallanthus sonchifolius</name>
    <dbReference type="NCBI Taxonomy" id="185202"/>
    <lineage>
        <taxon>Eukaryota</taxon>
        <taxon>Viridiplantae</taxon>
        <taxon>Streptophyta</taxon>
        <taxon>Embryophyta</taxon>
        <taxon>Tracheophyta</taxon>
        <taxon>Spermatophyta</taxon>
        <taxon>Magnoliopsida</taxon>
        <taxon>eudicotyledons</taxon>
        <taxon>Gunneridae</taxon>
        <taxon>Pentapetalae</taxon>
        <taxon>asterids</taxon>
        <taxon>campanulids</taxon>
        <taxon>Asterales</taxon>
        <taxon>Asteraceae</taxon>
        <taxon>Asteroideae</taxon>
        <taxon>Heliantheae alliance</taxon>
        <taxon>Millerieae</taxon>
        <taxon>Smallanthus</taxon>
    </lineage>
</organism>
<accession>A0ACB9KBC3</accession>